<dbReference type="InterPro" id="IPR028992">
    <property type="entry name" value="Hedgehog/Intein_dom"/>
</dbReference>
<proteinExistence type="predicted"/>
<sequence>MAITWSKDTTYSIENANISEADGSVRIPPALNKGYPPGTNQTNTVFGTYPGSILGIASITIPKGTTISSVNDVVPATITFNSLNPLYANQTFQVLLKYYGYNTYAKQESPSGTTRLGLPAGGASTPDFNNIQDALNFSFVRVVPNSLTGGRNLDTTTLNKFARMSDVSLLPTYTTGSVSTYPDGTLYRDIPSLDICFLSGTEIKTSSGFKKVEDIQVGDFILSPINGIETPKAVTSIQRNRIACLSKKDMPVCFKQNSIADGVPYKDLYVTNEHCLFFNNKLIPARMLVNGLSIIVDESFSEYDSYHIECEEHCLLIANGAYTESYLDTTHTFEHHHNIIQFGQKTWEKDAVFPLTTNRGEVEPIFASLRSRATSLNYPNVLKNKHLTHDPDVKLYTSNNTEILPLRVNEGRYIFHIPANHNSIRLSSRASQPSETIGPFVDDRRFLGVLVGEVLCFQEKETYKINDHLIEPTLSGWHSIENSQHRWTKGDAFIPLNEVKNPNKEKLISIQISNNNAYIL</sequence>
<dbReference type="InterPro" id="IPR036844">
    <property type="entry name" value="Hint_dom_sf"/>
</dbReference>
<evidence type="ECO:0000259" key="1">
    <source>
        <dbReference type="Pfam" id="PF13403"/>
    </source>
</evidence>
<dbReference type="KEGG" id="ssam:E3D00_03445"/>
<evidence type="ECO:0000313" key="2">
    <source>
        <dbReference type="EMBL" id="QDH16727.1"/>
    </source>
</evidence>
<organism evidence="2 3">
    <name type="scientific">Swingsia samuiensis</name>
    <dbReference type="NCBI Taxonomy" id="1293412"/>
    <lineage>
        <taxon>Bacteria</taxon>
        <taxon>Pseudomonadati</taxon>
        <taxon>Pseudomonadota</taxon>
        <taxon>Alphaproteobacteria</taxon>
        <taxon>Acetobacterales</taxon>
        <taxon>Acetobacteraceae</taxon>
        <taxon>Swingsia</taxon>
    </lineage>
</organism>
<dbReference type="Pfam" id="PF13403">
    <property type="entry name" value="Hint_2"/>
    <property type="match status" value="1"/>
</dbReference>
<name>A0A4Y6UK28_9PROT</name>
<dbReference type="SUPFAM" id="SSF51294">
    <property type="entry name" value="Hedgehog/intein (Hint) domain"/>
    <property type="match status" value="1"/>
</dbReference>
<gene>
    <name evidence="2" type="ORF">E3D00_03445</name>
</gene>
<keyword evidence="3" id="KW-1185">Reference proteome</keyword>
<evidence type="ECO:0000313" key="3">
    <source>
        <dbReference type="Proteomes" id="UP000316313"/>
    </source>
</evidence>
<feature type="domain" description="Hedgehog/Intein (Hint)" evidence="1">
    <location>
        <begin position="195"/>
        <end position="329"/>
    </location>
</feature>
<reference evidence="2 3" key="1">
    <citation type="submission" date="2019-03" db="EMBL/GenBank/DDBJ databases">
        <title>The complete genome sequence of Swingsia samuiensis NBRC107927(T).</title>
        <authorList>
            <person name="Chua K.-O."/>
            <person name="Chan K.-G."/>
            <person name="See-Too W.-S."/>
        </authorList>
    </citation>
    <scope>NUCLEOTIDE SEQUENCE [LARGE SCALE GENOMIC DNA]</scope>
    <source>
        <strain evidence="2 3">AH83</strain>
    </source>
</reference>
<dbReference type="Gene3D" id="2.170.16.10">
    <property type="entry name" value="Hedgehog/Intein (Hint) domain"/>
    <property type="match status" value="1"/>
</dbReference>
<dbReference type="EMBL" id="CP038141">
    <property type="protein sequence ID" value="QDH16727.1"/>
    <property type="molecule type" value="Genomic_DNA"/>
</dbReference>
<protein>
    <recommendedName>
        <fullName evidence="1">Hedgehog/Intein (Hint) domain-containing protein</fullName>
    </recommendedName>
</protein>
<accession>A0A4Y6UK28</accession>
<dbReference type="AlphaFoldDB" id="A0A4Y6UK28"/>
<dbReference type="RefSeq" id="WP_141459962.1">
    <property type="nucleotide sequence ID" value="NZ_CP038141.1"/>
</dbReference>
<dbReference type="Proteomes" id="UP000316313">
    <property type="component" value="Chromosome"/>
</dbReference>
<dbReference type="OrthoDB" id="7284755at2"/>